<dbReference type="PROSITE" id="PS51257">
    <property type="entry name" value="PROKAR_LIPOPROTEIN"/>
    <property type="match status" value="1"/>
</dbReference>
<gene>
    <name evidence="1" type="ORF">MNBD_GAMMA20-80</name>
</gene>
<organism evidence="1">
    <name type="scientific">hydrothermal vent metagenome</name>
    <dbReference type="NCBI Taxonomy" id="652676"/>
    <lineage>
        <taxon>unclassified sequences</taxon>
        <taxon>metagenomes</taxon>
        <taxon>ecological metagenomes</taxon>
    </lineage>
</organism>
<evidence type="ECO:0000313" key="1">
    <source>
        <dbReference type="EMBL" id="VAX03923.1"/>
    </source>
</evidence>
<protein>
    <recommendedName>
        <fullName evidence="2">YceK/YidQ family lipoprotein</fullName>
    </recommendedName>
</protein>
<name>A0A3B1AW57_9ZZZZ</name>
<sequence>MMRVAATIFFLQMTFFLVGCSTLQVHATHVTKTQPLYPYAGTKSAITKFYKSFDDYQYYGQVYVKFIDIPLCLAADTILLPYGLFVLSKD</sequence>
<dbReference type="EMBL" id="UOFU01000355">
    <property type="protein sequence ID" value="VAX03923.1"/>
    <property type="molecule type" value="Genomic_DNA"/>
</dbReference>
<dbReference type="AlphaFoldDB" id="A0A3B1AW57"/>
<accession>A0A3B1AW57</accession>
<reference evidence="1" key="1">
    <citation type="submission" date="2018-06" db="EMBL/GenBank/DDBJ databases">
        <authorList>
            <person name="Zhirakovskaya E."/>
        </authorList>
    </citation>
    <scope>NUCLEOTIDE SEQUENCE</scope>
</reference>
<evidence type="ECO:0008006" key="2">
    <source>
        <dbReference type="Google" id="ProtNLM"/>
    </source>
</evidence>
<proteinExistence type="predicted"/>